<dbReference type="SUPFAM" id="SSF57667">
    <property type="entry name" value="beta-beta-alpha zinc fingers"/>
    <property type="match status" value="2"/>
</dbReference>
<comment type="caution">
    <text evidence="6">The sequence shown here is derived from an EMBL/GenBank/DDBJ whole genome shotgun (WGS) entry which is preliminary data.</text>
</comment>
<dbReference type="GO" id="GO:0008270">
    <property type="term" value="F:zinc ion binding"/>
    <property type="evidence" value="ECO:0007669"/>
    <property type="project" value="UniProtKB-KW"/>
</dbReference>
<name>A0ABD3APE2_9GENT</name>
<keyword evidence="2" id="KW-0863">Zinc-finger</keyword>
<proteinExistence type="predicted"/>
<evidence type="ECO:0000256" key="1">
    <source>
        <dbReference type="ARBA" id="ARBA00022723"/>
    </source>
</evidence>
<protein>
    <recommendedName>
        <fullName evidence="5">U1-type domain-containing protein</fullName>
    </recommendedName>
</protein>
<feature type="compositionally biased region" description="Pro residues" evidence="4">
    <location>
        <begin position="11"/>
        <end position="26"/>
    </location>
</feature>
<keyword evidence="1" id="KW-0479">Metal-binding</keyword>
<dbReference type="Proteomes" id="UP001630127">
    <property type="component" value="Unassembled WGS sequence"/>
</dbReference>
<dbReference type="Gene3D" id="3.30.160.60">
    <property type="entry name" value="Classic Zinc Finger"/>
    <property type="match status" value="2"/>
</dbReference>
<keyword evidence="7" id="KW-1185">Reference proteome</keyword>
<feature type="region of interest" description="Disordered" evidence="4">
    <location>
        <begin position="331"/>
        <end position="379"/>
    </location>
</feature>
<evidence type="ECO:0000256" key="4">
    <source>
        <dbReference type="SAM" id="MobiDB-lite"/>
    </source>
</evidence>
<dbReference type="Pfam" id="PF12874">
    <property type="entry name" value="zf-met"/>
    <property type="match status" value="1"/>
</dbReference>
<dbReference type="EMBL" id="JBJUIK010000003">
    <property type="protein sequence ID" value="KAL3533055.1"/>
    <property type="molecule type" value="Genomic_DNA"/>
</dbReference>
<evidence type="ECO:0000256" key="3">
    <source>
        <dbReference type="ARBA" id="ARBA00022833"/>
    </source>
</evidence>
<reference evidence="6 7" key="1">
    <citation type="submission" date="2024-11" db="EMBL/GenBank/DDBJ databases">
        <title>A near-complete genome assembly of Cinchona calisaya.</title>
        <authorList>
            <person name="Lian D.C."/>
            <person name="Zhao X.W."/>
            <person name="Wei L."/>
        </authorList>
    </citation>
    <scope>NUCLEOTIDE SEQUENCE [LARGE SCALE GENOMIC DNA]</scope>
    <source>
        <tissue evidence="6">Nenye</tissue>
    </source>
</reference>
<evidence type="ECO:0000313" key="6">
    <source>
        <dbReference type="EMBL" id="KAL3533055.1"/>
    </source>
</evidence>
<accession>A0ABD3APE2</accession>
<feature type="compositionally biased region" description="Polar residues" evidence="4">
    <location>
        <begin position="414"/>
        <end position="426"/>
    </location>
</feature>
<gene>
    <name evidence="6" type="ORF">ACH5RR_006576</name>
</gene>
<feature type="compositionally biased region" description="Basic residues" evidence="4">
    <location>
        <begin position="366"/>
        <end position="379"/>
    </location>
</feature>
<feature type="domain" description="U1-type" evidence="5">
    <location>
        <begin position="251"/>
        <end position="285"/>
    </location>
</feature>
<feature type="compositionally biased region" description="Polar residues" evidence="4">
    <location>
        <begin position="332"/>
        <end position="355"/>
    </location>
</feature>
<dbReference type="Pfam" id="PF12171">
    <property type="entry name" value="zf-C2H2_jaz"/>
    <property type="match status" value="1"/>
</dbReference>
<dbReference type="PANTHER" id="PTHR47487:SF8">
    <property type="entry name" value="OS08G0270900 PROTEIN"/>
    <property type="match status" value="1"/>
</dbReference>
<sequence length="478" mass="53320">MEFKYRAVDEQPPPPPPPPRQHPPPFRHQTTPSSNYSYFTEQAIRAGYRSPGFGQANVYFSVGSGRANEYCGNTNDARETIERELEKEKIREEIIAAERTRRLILEAEVRREMMIEREMAMRSRGGGGVFDRLSYWMGGGVGFEPREVPFQQAMGWQLEDRIALSIEERLGLGARRDTRGLEMVPFRWGNMEPKIKEVTPLTLDVGKQKDKIVLLAKPEVHLSGAKLKVASPKEESANVLVEANIAKKKVKEEWSCALCQVSATSERGLNDHIQGKKHKSKEAALRAQRNGQNIGIGVFPKKAVKPTVEVANNLNSQQGVKSGGKLLEFNRTGESSLPDNSSIESSKQGNMSILQETDKTDNLKNKNLRVRKAPKKGKNKKKRFTFWCEMCQVGAHNVNVMEAHRKGKKHRSQLQEASKNGKSIPTPQLAGIQVLNASDEANKQGDDENENVEKVDGSVNEQDKDYAAATGDADGLDC</sequence>
<evidence type="ECO:0000259" key="5">
    <source>
        <dbReference type="SMART" id="SM00451"/>
    </source>
</evidence>
<feature type="domain" description="U1-type" evidence="5">
    <location>
        <begin position="386"/>
        <end position="417"/>
    </location>
</feature>
<feature type="compositionally biased region" description="Basic and acidic residues" evidence="4">
    <location>
        <begin position="440"/>
        <end position="466"/>
    </location>
</feature>
<dbReference type="SMART" id="SM00451">
    <property type="entry name" value="ZnF_U1"/>
    <property type="match status" value="2"/>
</dbReference>
<dbReference type="PANTHER" id="PTHR47487">
    <property type="entry name" value="OS06G0651300 PROTEIN-RELATED"/>
    <property type="match status" value="1"/>
</dbReference>
<evidence type="ECO:0000256" key="2">
    <source>
        <dbReference type="ARBA" id="ARBA00022771"/>
    </source>
</evidence>
<evidence type="ECO:0000313" key="7">
    <source>
        <dbReference type="Proteomes" id="UP001630127"/>
    </source>
</evidence>
<dbReference type="InterPro" id="IPR036236">
    <property type="entry name" value="Znf_C2H2_sf"/>
</dbReference>
<dbReference type="InterPro" id="IPR013087">
    <property type="entry name" value="Znf_C2H2_type"/>
</dbReference>
<dbReference type="AlphaFoldDB" id="A0ABD3APE2"/>
<keyword evidence="3" id="KW-0862">Zinc</keyword>
<organism evidence="6 7">
    <name type="scientific">Cinchona calisaya</name>
    <dbReference type="NCBI Taxonomy" id="153742"/>
    <lineage>
        <taxon>Eukaryota</taxon>
        <taxon>Viridiplantae</taxon>
        <taxon>Streptophyta</taxon>
        <taxon>Embryophyta</taxon>
        <taxon>Tracheophyta</taxon>
        <taxon>Spermatophyta</taxon>
        <taxon>Magnoliopsida</taxon>
        <taxon>eudicotyledons</taxon>
        <taxon>Gunneridae</taxon>
        <taxon>Pentapetalae</taxon>
        <taxon>asterids</taxon>
        <taxon>lamiids</taxon>
        <taxon>Gentianales</taxon>
        <taxon>Rubiaceae</taxon>
        <taxon>Cinchonoideae</taxon>
        <taxon>Cinchoneae</taxon>
        <taxon>Cinchona</taxon>
    </lineage>
</organism>
<dbReference type="InterPro" id="IPR022755">
    <property type="entry name" value="Znf_C2H2_jaz"/>
</dbReference>
<dbReference type="InterPro" id="IPR003604">
    <property type="entry name" value="Matrin/U1-like-C_Znf_C2H2"/>
</dbReference>
<feature type="region of interest" description="Disordered" evidence="4">
    <location>
        <begin position="1"/>
        <end position="34"/>
    </location>
</feature>
<feature type="region of interest" description="Disordered" evidence="4">
    <location>
        <begin position="404"/>
        <end position="478"/>
    </location>
</feature>